<protein>
    <submittedName>
        <fullName evidence="3">Uncharacterized protein</fullName>
    </submittedName>
</protein>
<reference evidence="3 4" key="1">
    <citation type="journal article" date="2013" name="PLoS ONE">
        <title>Genomic and secretomic analyses reveal unique features of the lignocellulolytic enzyme system of Penicillium decumbens.</title>
        <authorList>
            <person name="Liu G."/>
            <person name="Zhang L."/>
            <person name="Wei X."/>
            <person name="Zou G."/>
            <person name="Qin Y."/>
            <person name="Ma L."/>
            <person name="Li J."/>
            <person name="Zheng H."/>
            <person name="Wang S."/>
            <person name="Wang C."/>
            <person name="Xun L."/>
            <person name="Zhao G.-P."/>
            <person name="Zhou Z."/>
            <person name="Qu Y."/>
        </authorList>
    </citation>
    <scope>NUCLEOTIDE SEQUENCE [LARGE SCALE GENOMIC DNA]</scope>
    <source>
        <strain evidence="4">114-2 / CGMCC 5302</strain>
    </source>
</reference>
<evidence type="ECO:0000256" key="1">
    <source>
        <dbReference type="SAM" id="MobiDB-lite"/>
    </source>
</evidence>
<dbReference type="Proteomes" id="UP000019376">
    <property type="component" value="Unassembled WGS sequence"/>
</dbReference>
<dbReference type="HOGENOM" id="CLU_176409_0_0_1"/>
<evidence type="ECO:0000313" key="4">
    <source>
        <dbReference type="Proteomes" id="UP000019376"/>
    </source>
</evidence>
<dbReference type="AlphaFoldDB" id="S7ZPE1"/>
<evidence type="ECO:0000256" key="2">
    <source>
        <dbReference type="SAM" id="SignalP"/>
    </source>
</evidence>
<dbReference type="EMBL" id="KB644412">
    <property type="protein sequence ID" value="EPS30516.1"/>
    <property type="molecule type" value="Genomic_DNA"/>
</dbReference>
<name>S7ZPE1_PENO1</name>
<keyword evidence="2" id="KW-0732">Signal</keyword>
<organism evidence="3 4">
    <name type="scientific">Penicillium oxalicum (strain 114-2 / CGMCC 5302)</name>
    <name type="common">Penicillium decumbens</name>
    <dbReference type="NCBI Taxonomy" id="933388"/>
    <lineage>
        <taxon>Eukaryota</taxon>
        <taxon>Fungi</taxon>
        <taxon>Dikarya</taxon>
        <taxon>Ascomycota</taxon>
        <taxon>Pezizomycotina</taxon>
        <taxon>Eurotiomycetes</taxon>
        <taxon>Eurotiomycetidae</taxon>
        <taxon>Eurotiales</taxon>
        <taxon>Aspergillaceae</taxon>
        <taxon>Penicillium</taxon>
    </lineage>
</organism>
<feature type="signal peptide" evidence="2">
    <location>
        <begin position="1"/>
        <end position="23"/>
    </location>
</feature>
<accession>S7ZPE1</accession>
<dbReference type="eggNOG" id="ENOG502RNXJ">
    <property type="taxonomic scope" value="Eukaryota"/>
</dbReference>
<proteinExistence type="predicted"/>
<feature type="chain" id="PRO_5004547480" evidence="2">
    <location>
        <begin position="24"/>
        <end position="95"/>
    </location>
</feature>
<keyword evidence="4" id="KW-1185">Reference proteome</keyword>
<dbReference type="OrthoDB" id="4505696at2759"/>
<feature type="region of interest" description="Disordered" evidence="1">
    <location>
        <begin position="76"/>
        <end position="95"/>
    </location>
</feature>
<dbReference type="PhylomeDB" id="S7ZPE1"/>
<sequence>MGLSNSAIIVIVLVACLAVTAMGAALFRHYNPLEDESRYNVSHEQGHYMRTVRMRNFGFLQQESMRGVQDLESRYPMDEASSYRSSQPYVFSPKK</sequence>
<evidence type="ECO:0000313" key="3">
    <source>
        <dbReference type="EMBL" id="EPS30516.1"/>
    </source>
</evidence>
<gene>
    <name evidence="3" type="ORF">PDE_05467</name>
</gene>